<accession>A0A0F8YLM1</accession>
<protein>
    <submittedName>
        <fullName evidence="2">Uncharacterized protein</fullName>
    </submittedName>
</protein>
<proteinExistence type="predicted"/>
<dbReference type="AlphaFoldDB" id="A0A0F8YLM1"/>
<sequence>MPTQPIDDRPADAIEPDEPEASGFPEGAEPEPLDDGGMVDEQAVADFLANVGGVANWLLPTPEWAPAAWLMTEGEVASLAGPLTRIANARAPVVAAMVAERSDEVAVVVQLGRYVKRNMGEIRPPGDEEAPPAATPIFPRAGVTLDEHGDVIEAPAEPAVCPHCFGTPPEHAAGCPLWRETGDDETRP</sequence>
<evidence type="ECO:0000256" key="1">
    <source>
        <dbReference type="SAM" id="MobiDB-lite"/>
    </source>
</evidence>
<feature type="non-terminal residue" evidence="2">
    <location>
        <position position="188"/>
    </location>
</feature>
<name>A0A0F8YLM1_9ZZZZ</name>
<feature type="compositionally biased region" description="Basic and acidic residues" evidence="1">
    <location>
        <begin position="1"/>
        <end position="12"/>
    </location>
</feature>
<organism evidence="2">
    <name type="scientific">marine sediment metagenome</name>
    <dbReference type="NCBI Taxonomy" id="412755"/>
    <lineage>
        <taxon>unclassified sequences</taxon>
        <taxon>metagenomes</taxon>
        <taxon>ecological metagenomes</taxon>
    </lineage>
</organism>
<gene>
    <name evidence="2" type="ORF">LCGC14_2804960</name>
</gene>
<comment type="caution">
    <text evidence="2">The sequence shown here is derived from an EMBL/GenBank/DDBJ whole genome shotgun (WGS) entry which is preliminary data.</text>
</comment>
<evidence type="ECO:0000313" key="2">
    <source>
        <dbReference type="EMBL" id="KKK82282.1"/>
    </source>
</evidence>
<reference evidence="2" key="1">
    <citation type="journal article" date="2015" name="Nature">
        <title>Complex archaea that bridge the gap between prokaryotes and eukaryotes.</title>
        <authorList>
            <person name="Spang A."/>
            <person name="Saw J.H."/>
            <person name="Jorgensen S.L."/>
            <person name="Zaremba-Niedzwiedzka K."/>
            <person name="Martijn J."/>
            <person name="Lind A.E."/>
            <person name="van Eijk R."/>
            <person name="Schleper C."/>
            <person name="Guy L."/>
            <person name="Ettema T.J."/>
        </authorList>
    </citation>
    <scope>NUCLEOTIDE SEQUENCE</scope>
</reference>
<dbReference type="EMBL" id="LAZR01052744">
    <property type="protein sequence ID" value="KKK82282.1"/>
    <property type="molecule type" value="Genomic_DNA"/>
</dbReference>
<feature type="region of interest" description="Disordered" evidence="1">
    <location>
        <begin position="1"/>
        <end position="37"/>
    </location>
</feature>
<feature type="compositionally biased region" description="Acidic residues" evidence="1">
    <location>
        <begin position="28"/>
        <end position="37"/>
    </location>
</feature>